<sequence length="185" mass="20741">MSRLAPLDQATLDPDTATTLAHLLDKYGPYSNMLNAFARRGPALKHLFSYLVQSREDGLISPRHLEIALLTASKAHACHYCVSLHTPKLASQGIGQEAIDKLLEPDVPGLDEQDLLVRDYAMLVTLTPNRVTDEFHARLRHFYTEEQVVELTIRIALCSFFKRFNEALEVPDEDIVALELDSAKA</sequence>
<evidence type="ECO:0000259" key="1">
    <source>
        <dbReference type="Pfam" id="PF02627"/>
    </source>
</evidence>
<dbReference type="InterPro" id="IPR029032">
    <property type="entry name" value="AhpD-like"/>
</dbReference>
<dbReference type="SUPFAM" id="SSF69118">
    <property type="entry name" value="AhpD-like"/>
    <property type="match status" value="1"/>
</dbReference>
<name>A0A1C3K0S5_9BURK</name>
<protein>
    <submittedName>
        <fullName evidence="2">Uncharacterized conserved protein</fullName>
    </submittedName>
</protein>
<dbReference type="EMBL" id="LT907988">
    <property type="protein sequence ID" value="SOE51133.1"/>
    <property type="molecule type" value="Genomic_DNA"/>
</dbReference>
<reference evidence="2 4" key="1">
    <citation type="submission" date="2016-06" db="EMBL/GenBank/DDBJ databases">
        <authorList>
            <person name="Kjaerup R.B."/>
            <person name="Dalgaard T.S."/>
            <person name="Juul-Madsen H.R."/>
        </authorList>
    </citation>
    <scope>NUCLEOTIDE SEQUENCE [LARGE SCALE GENOMIC DNA]</scope>
    <source>
        <strain evidence="2">Orrdi1</strain>
    </source>
</reference>
<dbReference type="Pfam" id="PF02627">
    <property type="entry name" value="CMD"/>
    <property type="match status" value="1"/>
</dbReference>
<dbReference type="AlphaFoldDB" id="A0A1C3K0S5"/>
<dbReference type="GO" id="GO:0051920">
    <property type="term" value="F:peroxiredoxin activity"/>
    <property type="evidence" value="ECO:0007669"/>
    <property type="project" value="InterPro"/>
</dbReference>
<dbReference type="RefSeq" id="WP_067752116.1">
    <property type="nucleotide sequence ID" value="NZ_LT907988.1"/>
</dbReference>
<feature type="domain" description="Carboxymuconolactone decarboxylase-like" evidence="1">
    <location>
        <begin position="53"/>
        <end position="104"/>
    </location>
</feature>
<dbReference type="STRING" id="1851544.ODI_00379"/>
<dbReference type="InterPro" id="IPR003779">
    <property type="entry name" value="CMD-like"/>
</dbReference>
<dbReference type="EMBL" id="FLRC01000012">
    <property type="protein sequence ID" value="SBT24987.1"/>
    <property type="molecule type" value="Genomic_DNA"/>
</dbReference>
<organism evidence="2 4">
    <name type="scientific">Orrella dioscoreae</name>
    <dbReference type="NCBI Taxonomy" id="1851544"/>
    <lineage>
        <taxon>Bacteria</taxon>
        <taxon>Pseudomonadati</taxon>
        <taxon>Pseudomonadota</taxon>
        <taxon>Betaproteobacteria</taxon>
        <taxon>Burkholderiales</taxon>
        <taxon>Alcaligenaceae</taxon>
        <taxon>Orrella</taxon>
    </lineage>
</organism>
<dbReference type="Proteomes" id="UP000078558">
    <property type="component" value="Chromosome I"/>
</dbReference>
<reference evidence="3 4" key="2">
    <citation type="submission" date="2017-08" db="EMBL/GenBank/DDBJ databases">
        <authorList>
            <person name="de Groot N.N."/>
        </authorList>
    </citation>
    <scope>NUCLEOTIDE SEQUENCE [LARGE SCALE GENOMIC DNA]</scope>
    <source>
        <strain evidence="3">Orrdi1</strain>
    </source>
</reference>
<proteinExistence type="predicted"/>
<dbReference type="Gene3D" id="1.20.1290.10">
    <property type="entry name" value="AhpD-like"/>
    <property type="match status" value="1"/>
</dbReference>
<keyword evidence="4" id="KW-1185">Reference proteome</keyword>
<dbReference type="PANTHER" id="PTHR34846:SF10">
    <property type="entry name" value="CYTOPLASMIC PROTEIN"/>
    <property type="match status" value="1"/>
</dbReference>
<dbReference type="PANTHER" id="PTHR34846">
    <property type="entry name" value="4-CARBOXYMUCONOLACTONE DECARBOXYLASE FAMILY PROTEIN (AFU_ORTHOLOGUE AFUA_6G11590)"/>
    <property type="match status" value="1"/>
</dbReference>
<gene>
    <name evidence="2" type="ORF">ODI_00379</name>
    <name evidence="3" type="ORF">ODI_R3220</name>
</gene>
<accession>A0A1C3K0S5</accession>
<dbReference type="KEGG" id="odi:ODI_R3220"/>
<evidence type="ECO:0000313" key="2">
    <source>
        <dbReference type="EMBL" id="SBT24987.1"/>
    </source>
</evidence>
<evidence type="ECO:0000313" key="3">
    <source>
        <dbReference type="EMBL" id="SOE51133.1"/>
    </source>
</evidence>
<evidence type="ECO:0000313" key="4">
    <source>
        <dbReference type="Proteomes" id="UP000078558"/>
    </source>
</evidence>
<dbReference type="OrthoDB" id="9801997at2"/>